<keyword evidence="1" id="KW-0282">Flagellum</keyword>
<dbReference type="KEGG" id="lri:NCTC12151_03171"/>
<reference evidence="1 2" key="1">
    <citation type="submission" date="2018-06" db="EMBL/GenBank/DDBJ databases">
        <authorList>
            <consortium name="Pathogen Informatics"/>
            <person name="Doyle S."/>
        </authorList>
    </citation>
    <scope>NUCLEOTIDE SEQUENCE [LARGE SCALE GENOMIC DNA]</scope>
    <source>
        <strain evidence="1 2">NCTC12151</strain>
    </source>
</reference>
<dbReference type="OrthoDB" id="86584at2"/>
<evidence type="ECO:0000313" key="1">
    <source>
        <dbReference type="EMBL" id="SQI43679.1"/>
    </source>
</evidence>
<keyword evidence="1" id="KW-0966">Cell projection</keyword>
<dbReference type="Proteomes" id="UP000249005">
    <property type="component" value="Chromosome 1"/>
</dbReference>
<keyword evidence="2" id="KW-1185">Reference proteome</keyword>
<keyword evidence="1" id="KW-0969">Cilium</keyword>
<evidence type="ECO:0000313" key="2">
    <source>
        <dbReference type="Proteomes" id="UP000249005"/>
    </source>
</evidence>
<proteinExistence type="predicted"/>
<dbReference type="AlphaFoldDB" id="A0A2X4UZ52"/>
<organism evidence="1 2">
    <name type="scientific">Leminorella richardii</name>
    <dbReference type="NCBI Taxonomy" id="158841"/>
    <lineage>
        <taxon>Bacteria</taxon>
        <taxon>Pseudomonadati</taxon>
        <taxon>Pseudomonadota</taxon>
        <taxon>Gammaproteobacteria</taxon>
        <taxon>Enterobacterales</taxon>
        <taxon>Budviciaceae</taxon>
        <taxon>Leminorella</taxon>
    </lineage>
</organism>
<sequence length="403" mass="46785">MDIITVYEPEYVRRFQCNGGGCLCTCCIGKAIPLDKTSTRSYLKSQDLTIRGIAQKSIQVKKIDEDNWGTIALNQDNYCPFFDKSRACTYCRIGDRDDLHTRPPFCLDYPYVNVRWQHEVRKSLAIECPEACGQILMSQTSIWTESQHQLSGQSQSPLNDTCQVVNAASIAFVLRPEMTPAERLFAIGQLVLSIPIESYDDGKNAARLKEKLDEQSALLSIENIQHKMNTLPHDQAIRWQVFAEMGAQVARLANSETTPSMASFWEEIYQDIIHQTPESGALKMAMLEESWQNNVLPIFKEYPHVITNYLFYRLYHDAFPYHPHMSSHECYYQLIADCFIIRSLMAYWALTHSRTKKARMIDIVNIYHRWRRQYTNAYQRSANTLISLGLYHPERIYKLLNHW</sequence>
<name>A0A2X4UZ52_9GAMM</name>
<protein>
    <submittedName>
        <fullName evidence="1">Flagellar biosynthetic protein fliU</fullName>
    </submittedName>
</protein>
<accession>A0A2X4UZ52</accession>
<dbReference type="RefSeq" id="WP_111741495.1">
    <property type="nucleotide sequence ID" value="NZ_LR698987.1"/>
</dbReference>
<dbReference type="EMBL" id="LS483470">
    <property type="protein sequence ID" value="SQI43679.1"/>
    <property type="molecule type" value="Genomic_DNA"/>
</dbReference>
<dbReference type="NCBIfam" id="NF038110">
    <property type="entry name" value="Lys_methyl_FliB"/>
    <property type="match status" value="1"/>
</dbReference>
<gene>
    <name evidence="1" type="primary">fliU</name>
    <name evidence="1" type="ORF">NCTC12151_03171</name>
</gene>